<sequence length="258" mass="28615">MKIASWNVNSLKVRLPQLLDWLAARQPDVVCLQETKLDDPFFPTQELAAAGYHVAFCGQKTYNGVALLSREAPTDIVCGNPLYADPQKRLLAANVNGIRVVCAYVPNGQAVGSDKYAYKLAWLEALVSWIGAQLGENPRLVLAGDFNIAPDDRDVHDPAAWAGQILCSEAERAAFQCLLGLGLEDSFRLFEQPEKSFSWWDYRMLGFQKNRGLRIDHVLLSSALAERCTAAGISREVRKLERPSDHAPVTAELTDWAD</sequence>
<feature type="binding site" evidence="7">
    <location>
        <position position="147"/>
    </location>
    <ligand>
        <name>Mg(2+)</name>
        <dbReference type="ChEBI" id="CHEBI:18420"/>
        <label>1</label>
    </ligand>
</feature>
<dbReference type="EC" id="3.1.11.2" evidence="10"/>
<dbReference type="InterPro" id="IPR036691">
    <property type="entry name" value="Endo/exonu/phosph_ase_sf"/>
</dbReference>
<feature type="binding site" evidence="7">
    <location>
        <position position="145"/>
    </location>
    <ligand>
        <name>Mg(2+)</name>
        <dbReference type="ChEBI" id="CHEBI:18420"/>
        <label>1</label>
    </ligand>
</feature>
<dbReference type="InterPro" id="IPR020848">
    <property type="entry name" value="AP_endonuclease_F1_CS"/>
</dbReference>
<feature type="site" description="Interaction with DNA substrate" evidence="8">
    <location>
        <position position="246"/>
    </location>
</feature>
<dbReference type="PROSITE" id="PS00728">
    <property type="entry name" value="AP_NUCLEASE_F1_3"/>
    <property type="match status" value="1"/>
</dbReference>
<comment type="similarity">
    <text evidence="2">Belongs to the DNA repair enzymes AP/ExoA family.</text>
</comment>
<comment type="caution">
    <text evidence="10">The sequence shown here is derived from an EMBL/GenBank/DDBJ whole genome shotgun (WGS) entry which is preliminary data.</text>
</comment>
<dbReference type="InterPro" id="IPR005135">
    <property type="entry name" value="Endo/exonuclease/phosphatase"/>
</dbReference>
<dbReference type="InterPro" id="IPR004808">
    <property type="entry name" value="AP_endonuc_1"/>
</dbReference>
<keyword evidence="4 10" id="KW-0378">Hydrolase</keyword>
<evidence type="ECO:0000256" key="3">
    <source>
        <dbReference type="ARBA" id="ARBA00022723"/>
    </source>
</evidence>
<comment type="cofactor">
    <cofactor evidence="7">
        <name>Mg(2+)</name>
        <dbReference type="ChEBI" id="CHEBI:18420"/>
    </cofactor>
    <cofactor evidence="7">
        <name>Mn(2+)</name>
        <dbReference type="ChEBI" id="CHEBI:29035"/>
    </cofactor>
    <text evidence="7">Probably binds two magnesium or manganese ions per subunit.</text>
</comment>
<dbReference type="Gene3D" id="3.60.10.10">
    <property type="entry name" value="Endonuclease/exonuclease/phosphatase"/>
    <property type="match status" value="1"/>
</dbReference>
<dbReference type="SUPFAM" id="SSF56219">
    <property type="entry name" value="DNase I-like"/>
    <property type="match status" value="1"/>
</dbReference>
<evidence type="ECO:0000256" key="2">
    <source>
        <dbReference type="ARBA" id="ARBA00007092"/>
    </source>
</evidence>
<comment type="cofactor">
    <cofactor evidence="1">
        <name>Mn(2+)</name>
        <dbReference type="ChEBI" id="CHEBI:29035"/>
    </cofactor>
</comment>
<name>A0A369XID1_9PROT</name>
<accession>A0A369XID1</accession>
<proteinExistence type="inferred from homology"/>
<reference evidence="10 11" key="1">
    <citation type="submission" date="2018-05" db="EMBL/GenBank/DDBJ databases">
        <title>Integrated omic analyses show evidence that a Ca. Accumulibacter phosphatis strain performs denitrification under micro-aerobic conditions.</title>
        <authorList>
            <person name="Camejo P.Y."/>
            <person name="Katherine M.D."/>
            <person name="Daniel N.R."/>
        </authorList>
    </citation>
    <scope>NUCLEOTIDE SEQUENCE [LARGE SCALE GENOMIC DNA]</scope>
    <source>
        <strain evidence="10">UW-LDO-IC</strain>
    </source>
</reference>
<dbReference type="Proteomes" id="UP000253831">
    <property type="component" value="Unassembled WGS sequence"/>
</dbReference>
<dbReference type="InterPro" id="IPR020847">
    <property type="entry name" value="AP_endonuclease_F1_BS"/>
</dbReference>
<dbReference type="NCBIfam" id="TIGR00633">
    <property type="entry name" value="xth"/>
    <property type="match status" value="1"/>
</dbReference>
<dbReference type="InterPro" id="IPR037493">
    <property type="entry name" value="ExoIII-like"/>
</dbReference>
<dbReference type="GO" id="GO:0004519">
    <property type="term" value="F:endonuclease activity"/>
    <property type="evidence" value="ECO:0007669"/>
    <property type="project" value="InterPro"/>
</dbReference>
<evidence type="ECO:0000313" key="10">
    <source>
        <dbReference type="EMBL" id="RDE49185.1"/>
    </source>
</evidence>
<evidence type="ECO:0000313" key="11">
    <source>
        <dbReference type="Proteomes" id="UP000253831"/>
    </source>
</evidence>
<dbReference type="GO" id="GO:0046872">
    <property type="term" value="F:metal ion binding"/>
    <property type="evidence" value="ECO:0007669"/>
    <property type="project" value="UniProtKB-KW"/>
</dbReference>
<dbReference type="GO" id="GO:0008311">
    <property type="term" value="F:double-stranded DNA 3'-5' DNA exonuclease activity"/>
    <property type="evidence" value="ECO:0007669"/>
    <property type="project" value="UniProtKB-EC"/>
</dbReference>
<evidence type="ECO:0000256" key="6">
    <source>
        <dbReference type="PIRSR" id="PIRSR604808-1"/>
    </source>
</evidence>
<dbReference type="PROSITE" id="PS51435">
    <property type="entry name" value="AP_NUCLEASE_F1_4"/>
    <property type="match status" value="1"/>
</dbReference>
<feature type="binding site" evidence="7">
    <location>
        <position position="246"/>
    </location>
    <ligand>
        <name>Mg(2+)</name>
        <dbReference type="ChEBI" id="CHEBI:18420"/>
        <label>1</label>
    </ligand>
</feature>
<evidence type="ECO:0000256" key="5">
    <source>
        <dbReference type="ARBA" id="ARBA00022842"/>
    </source>
</evidence>
<evidence type="ECO:0000256" key="7">
    <source>
        <dbReference type="PIRSR" id="PIRSR604808-2"/>
    </source>
</evidence>
<evidence type="ECO:0000256" key="1">
    <source>
        <dbReference type="ARBA" id="ARBA00001936"/>
    </source>
</evidence>
<dbReference type="NCBIfam" id="TIGR00195">
    <property type="entry name" value="exoDNase_III"/>
    <property type="match status" value="1"/>
</dbReference>
<dbReference type="GO" id="GO:0006281">
    <property type="term" value="P:DNA repair"/>
    <property type="evidence" value="ECO:0007669"/>
    <property type="project" value="InterPro"/>
</dbReference>
<feature type="binding site" evidence="7">
    <location>
        <position position="34"/>
    </location>
    <ligand>
        <name>Mg(2+)</name>
        <dbReference type="ChEBI" id="CHEBI:18420"/>
        <label>1</label>
    </ligand>
</feature>
<feature type="active site" description="Proton donor/acceptor" evidence="6">
    <location>
        <position position="145"/>
    </location>
</feature>
<evidence type="ECO:0000259" key="9">
    <source>
        <dbReference type="Pfam" id="PF03372"/>
    </source>
</evidence>
<protein>
    <submittedName>
        <fullName evidence="10">Exodeoxyribonuclease III</fullName>
        <ecNumber evidence="10">3.1.11.2</ecNumber>
    </submittedName>
</protein>
<evidence type="ECO:0000256" key="8">
    <source>
        <dbReference type="PIRSR" id="PIRSR604808-3"/>
    </source>
</evidence>
<keyword evidence="7" id="KW-0464">Manganese</keyword>
<dbReference type="AlphaFoldDB" id="A0A369XID1"/>
<keyword evidence="5 7" id="KW-0460">Magnesium</keyword>
<evidence type="ECO:0000256" key="4">
    <source>
        <dbReference type="ARBA" id="ARBA00022801"/>
    </source>
</evidence>
<dbReference type="PANTHER" id="PTHR43250">
    <property type="entry name" value="EXODEOXYRIBONUCLEASE III"/>
    <property type="match status" value="1"/>
</dbReference>
<organism evidence="10 11">
    <name type="scientific">Candidatus Accumulibacter meliphilus</name>
    <dbReference type="NCBI Taxonomy" id="2211374"/>
    <lineage>
        <taxon>Bacteria</taxon>
        <taxon>Pseudomonadati</taxon>
        <taxon>Pseudomonadota</taxon>
        <taxon>Betaproteobacteria</taxon>
        <taxon>Candidatus Accumulibacter</taxon>
    </lineage>
</organism>
<feature type="domain" description="Endonuclease/exonuclease/phosphatase" evidence="9">
    <location>
        <begin position="4"/>
        <end position="246"/>
    </location>
</feature>
<dbReference type="CDD" id="cd09086">
    <property type="entry name" value="ExoIII-like_AP-endo"/>
    <property type="match status" value="1"/>
</dbReference>
<dbReference type="PROSITE" id="PS00726">
    <property type="entry name" value="AP_NUCLEASE_F1_1"/>
    <property type="match status" value="1"/>
</dbReference>
<feature type="site" description="Important for catalytic activity" evidence="8">
    <location>
        <position position="216"/>
    </location>
</feature>
<feature type="active site" evidence="6">
    <location>
        <position position="104"/>
    </location>
</feature>
<dbReference type="PANTHER" id="PTHR43250:SF2">
    <property type="entry name" value="EXODEOXYRIBONUCLEASE III"/>
    <property type="match status" value="1"/>
</dbReference>
<dbReference type="EMBL" id="QPGA01000053">
    <property type="protein sequence ID" value="RDE49185.1"/>
    <property type="molecule type" value="Genomic_DNA"/>
</dbReference>
<dbReference type="Pfam" id="PF03372">
    <property type="entry name" value="Exo_endo_phos"/>
    <property type="match status" value="1"/>
</dbReference>
<feature type="binding site" evidence="7">
    <location>
        <position position="245"/>
    </location>
    <ligand>
        <name>Mg(2+)</name>
        <dbReference type="ChEBI" id="CHEBI:18420"/>
        <label>1</label>
    </ligand>
</feature>
<dbReference type="GO" id="GO:0003677">
    <property type="term" value="F:DNA binding"/>
    <property type="evidence" value="ECO:0007669"/>
    <property type="project" value="InterPro"/>
</dbReference>
<feature type="active site" description="Proton acceptor" evidence="6">
    <location>
        <position position="246"/>
    </location>
</feature>
<gene>
    <name evidence="10" type="primary">xth</name>
    <name evidence="10" type="ORF">DVS81_17955</name>
</gene>
<feature type="site" description="Transition state stabilizer" evidence="8">
    <location>
        <position position="147"/>
    </location>
</feature>
<keyword evidence="3 7" id="KW-0479">Metal-binding</keyword>
<feature type="binding site" evidence="7">
    <location>
        <position position="7"/>
    </location>
    <ligand>
        <name>Mg(2+)</name>
        <dbReference type="ChEBI" id="CHEBI:18420"/>
        <label>1</label>
    </ligand>
</feature>